<dbReference type="EMBL" id="JACHBK010000010">
    <property type="protein sequence ID" value="MBB5537643.1"/>
    <property type="molecule type" value="Genomic_DNA"/>
</dbReference>
<feature type="compositionally biased region" description="Basic and acidic residues" evidence="1">
    <location>
        <begin position="13"/>
        <end position="27"/>
    </location>
</feature>
<organism evidence="2 3">
    <name type="scientific">Rhizobium giardinii</name>
    <dbReference type="NCBI Taxonomy" id="56731"/>
    <lineage>
        <taxon>Bacteria</taxon>
        <taxon>Pseudomonadati</taxon>
        <taxon>Pseudomonadota</taxon>
        <taxon>Alphaproteobacteria</taxon>
        <taxon>Hyphomicrobiales</taxon>
        <taxon>Rhizobiaceae</taxon>
        <taxon>Rhizobium/Agrobacterium group</taxon>
        <taxon>Rhizobium</taxon>
    </lineage>
</organism>
<name>A0A7W8UE39_9HYPH</name>
<reference evidence="2 3" key="1">
    <citation type="submission" date="2020-08" db="EMBL/GenBank/DDBJ databases">
        <title>Genomic Encyclopedia of Type Strains, Phase IV (KMG-V): Genome sequencing to study the core and pangenomes of soil and plant-associated prokaryotes.</title>
        <authorList>
            <person name="Whitman W."/>
        </authorList>
    </citation>
    <scope>NUCLEOTIDE SEQUENCE [LARGE SCALE GENOMIC DNA]</scope>
    <source>
        <strain evidence="2 3">SEMIA 4084</strain>
    </source>
</reference>
<evidence type="ECO:0000313" key="2">
    <source>
        <dbReference type="EMBL" id="MBB5537643.1"/>
    </source>
</evidence>
<proteinExistence type="predicted"/>
<evidence type="ECO:0000256" key="1">
    <source>
        <dbReference type="SAM" id="MobiDB-lite"/>
    </source>
</evidence>
<accession>A0A7W8UE39</accession>
<feature type="region of interest" description="Disordered" evidence="1">
    <location>
        <begin position="13"/>
        <end position="32"/>
    </location>
</feature>
<dbReference type="AlphaFoldDB" id="A0A7W8UE39"/>
<gene>
    <name evidence="2" type="ORF">GGD55_004363</name>
</gene>
<comment type="caution">
    <text evidence="2">The sequence shown here is derived from an EMBL/GenBank/DDBJ whole genome shotgun (WGS) entry which is preliminary data.</text>
</comment>
<protein>
    <submittedName>
        <fullName evidence="2">Uncharacterized protein</fullName>
    </submittedName>
</protein>
<sequence length="60" mass="6328">MALRELAEDKIKELTSREARKGGHEESGSGPVDILGAARFAISVSALMIALTEMEPTVSG</sequence>
<evidence type="ECO:0000313" key="3">
    <source>
        <dbReference type="Proteomes" id="UP000585507"/>
    </source>
</evidence>
<keyword evidence="3" id="KW-1185">Reference proteome</keyword>
<dbReference type="Proteomes" id="UP000585507">
    <property type="component" value="Unassembled WGS sequence"/>
</dbReference>